<reference evidence="2 3" key="1">
    <citation type="journal article" date="2021" name="MBio">
        <title>Poor Competitiveness of Bradyrhizobium in Pigeon Pea Root Colonization in Indian Soils.</title>
        <authorList>
            <person name="Chalasani D."/>
            <person name="Basu A."/>
            <person name="Pullabhotla S.V.S.R.N."/>
            <person name="Jorrin B."/>
            <person name="Neal A.L."/>
            <person name="Poole P.S."/>
            <person name="Podile A.R."/>
            <person name="Tkacz A."/>
        </authorList>
    </citation>
    <scope>NUCLEOTIDE SEQUENCE [LARGE SCALE GENOMIC DNA]</scope>
    <source>
        <strain evidence="2 3">HU14</strain>
    </source>
</reference>
<proteinExistence type="predicted"/>
<comment type="caution">
    <text evidence="2">The sequence shown here is derived from an EMBL/GenBank/DDBJ whole genome shotgun (WGS) entry which is preliminary data.</text>
</comment>
<protein>
    <submittedName>
        <fullName evidence="2">Uncharacterized protein</fullName>
    </submittedName>
</protein>
<organism evidence="2 3">
    <name type="scientific">Microbacterium jejuense</name>
    <dbReference type="NCBI Taxonomy" id="1263637"/>
    <lineage>
        <taxon>Bacteria</taxon>
        <taxon>Bacillati</taxon>
        <taxon>Actinomycetota</taxon>
        <taxon>Actinomycetes</taxon>
        <taxon>Micrococcales</taxon>
        <taxon>Microbacteriaceae</taxon>
        <taxon>Microbacterium</taxon>
    </lineage>
</organism>
<feature type="region of interest" description="Disordered" evidence="1">
    <location>
        <begin position="276"/>
        <end position="304"/>
    </location>
</feature>
<keyword evidence="3" id="KW-1185">Reference proteome</keyword>
<accession>A0ABS7HNU9</accession>
<evidence type="ECO:0000256" key="1">
    <source>
        <dbReference type="SAM" id="MobiDB-lite"/>
    </source>
</evidence>
<dbReference type="Proteomes" id="UP001196843">
    <property type="component" value="Unassembled WGS sequence"/>
</dbReference>
<evidence type="ECO:0000313" key="3">
    <source>
        <dbReference type="Proteomes" id="UP001196843"/>
    </source>
</evidence>
<gene>
    <name evidence="2" type="ORF">JNB62_13095</name>
</gene>
<dbReference type="RefSeq" id="WP_220301349.1">
    <property type="nucleotide sequence ID" value="NZ_JAEUAW010000010.1"/>
</dbReference>
<name>A0ABS7HNU9_9MICO</name>
<feature type="compositionally biased region" description="Basic and acidic residues" evidence="1">
    <location>
        <begin position="280"/>
        <end position="304"/>
    </location>
</feature>
<dbReference type="EMBL" id="JAEUAW010000010">
    <property type="protein sequence ID" value="MBW9094626.1"/>
    <property type="molecule type" value="Genomic_DNA"/>
</dbReference>
<evidence type="ECO:0000313" key="2">
    <source>
        <dbReference type="EMBL" id="MBW9094626.1"/>
    </source>
</evidence>
<sequence length="304" mass="33852">MTDKGDLDLTEQVLRRLSMMVAANARYDELRGAEPLPHSQLAEDDRATAWLNLSHQVRSYLNLASDMVRALERLLIVDDTFQLPLHAHYPLLRSIIEASAQALWVLEPESHRERVQRSLRARITEQKWDDDMHAEVVKSGILFGQATAEFLAAGQAKIDERRETLRAKVRELSDNAGLVWGTTASGLPATVTILRNVGKLGDVPGEYAASIWRLISGLTHPSASRATHYSSVEILSEDSNGILSTRISASVDWTHSALLLALTLYASAITKYRVRRTKPHAPEPHAPEDRPAPTRAPEKRHADD</sequence>